<evidence type="ECO:0000313" key="2">
    <source>
        <dbReference type="EMBL" id="APT84697.1"/>
    </source>
</evidence>
<accession>A0A1L7CFT0</accession>
<dbReference type="OrthoDB" id="4350157at2"/>
<feature type="region of interest" description="Disordered" evidence="1">
    <location>
        <begin position="294"/>
        <end position="313"/>
    </location>
</feature>
<evidence type="ECO:0008006" key="4">
    <source>
        <dbReference type="Google" id="ProtNLM"/>
    </source>
</evidence>
<evidence type="ECO:0000313" key="3">
    <source>
        <dbReference type="Proteomes" id="UP000185478"/>
    </source>
</evidence>
<protein>
    <recommendedName>
        <fullName evidence="4">Copper transporter</fullName>
    </recommendedName>
</protein>
<dbReference type="InterPro" id="IPR021522">
    <property type="entry name" value="MctB"/>
</dbReference>
<organism evidence="2 3">
    <name type="scientific">Corynebacterium aquilae DSM 44791</name>
    <dbReference type="NCBI Taxonomy" id="1431546"/>
    <lineage>
        <taxon>Bacteria</taxon>
        <taxon>Bacillati</taxon>
        <taxon>Actinomycetota</taxon>
        <taxon>Actinomycetes</taxon>
        <taxon>Mycobacteriales</taxon>
        <taxon>Corynebacteriaceae</taxon>
        <taxon>Corynebacterium</taxon>
    </lineage>
</organism>
<dbReference type="GO" id="GO:0055070">
    <property type="term" value="P:copper ion homeostasis"/>
    <property type="evidence" value="ECO:0007669"/>
    <property type="project" value="InterPro"/>
</dbReference>
<reference evidence="2 3" key="1">
    <citation type="submission" date="2014-08" db="EMBL/GenBank/DDBJ databases">
        <title>Complete genome sequence of Corynebacterium aquilae S-613T(T) (=DSM 44791(T)), isolated from the choana of a healthy golden eagle.</title>
        <authorList>
            <person name="Ruckert C."/>
            <person name="Albersmeier A."/>
            <person name="Winkler A."/>
            <person name="Kalinowski J."/>
        </authorList>
    </citation>
    <scope>NUCLEOTIDE SEQUENCE [LARGE SCALE GENOMIC DNA]</scope>
    <source>
        <strain evidence="2 3">S-613</strain>
    </source>
</reference>
<name>A0A1L7CFT0_9CORY</name>
<dbReference type="Proteomes" id="UP000185478">
    <property type="component" value="Chromosome"/>
</dbReference>
<dbReference type="KEGG" id="caqu:CAQU_06025"/>
<keyword evidence="3" id="KW-1185">Reference proteome</keyword>
<dbReference type="Pfam" id="PF11382">
    <property type="entry name" value="MctB"/>
    <property type="match status" value="1"/>
</dbReference>
<proteinExistence type="predicted"/>
<feature type="compositionally biased region" description="Low complexity" evidence="1">
    <location>
        <begin position="297"/>
        <end position="307"/>
    </location>
</feature>
<evidence type="ECO:0000256" key="1">
    <source>
        <dbReference type="SAM" id="MobiDB-lite"/>
    </source>
</evidence>
<dbReference type="AlphaFoldDB" id="A0A1L7CFT0"/>
<dbReference type="GO" id="GO:0016020">
    <property type="term" value="C:membrane"/>
    <property type="evidence" value="ECO:0007669"/>
    <property type="project" value="InterPro"/>
</dbReference>
<dbReference type="RefSeq" id="WP_075726052.1">
    <property type="nucleotide sequence ID" value="NZ_CP009245.1"/>
</dbReference>
<dbReference type="EMBL" id="CP009245">
    <property type="protein sequence ID" value="APT84697.1"/>
    <property type="molecule type" value="Genomic_DNA"/>
</dbReference>
<dbReference type="STRING" id="1431546.CAQU_06025"/>
<gene>
    <name evidence="2" type="ORF">CAQU_06025</name>
</gene>
<sequence length="313" mass="31175">MSSTRPGNVIAGLTLGLAAGVAAGALLLAPNLADGGNSQLRSTSTELDDLKVANELTVAEADAADSYIASTAPATVAGILDNTPVMVITTATAEQDDVDAVEALLRDAKAIDAGHIALTDKFFSKDSADRLKSIVATTLPAGAQLSVDKLDPGTHAGQALGAALYAPAEGKPETPQEDRALLLNALSGAGMIQVDPAAIKPAKAIVIITGGEDGTGKDEFEAHNLASFAMALGGFDGGSILAGRITAATSTGPIGQVRSDGGDGLKVSTIDSVSMAYGRLATVLATREQIDGGSGAYGAASSAEAASPAPPRR</sequence>